<evidence type="ECO:0000256" key="3">
    <source>
        <dbReference type="ARBA" id="ARBA00013651"/>
    </source>
</evidence>
<keyword evidence="7 15" id="KW-0297">G-protein coupled receptor</keyword>
<dbReference type="GO" id="GO:0006954">
    <property type="term" value="P:inflammatory response"/>
    <property type="evidence" value="ECO:0007669"/>
    <property type="project" value="InterPro"/>
</dbReference>
<keyword evidence="5 15" id="KW-0812">Transmembrane</keyword>
<evidence type="ECO:0000313" key="18">
    <source>
        <dbReference type="Proteomes" id="UP000515126"/>
    </source>
</evidence>
<feature type="domain" description="G-protein coupled receptors family 1 profile" evidence="17">
    <location>
        <begin position="91"/>
        <end position="348"/>
    </location>
</feature>
<dbReference type="RefSeq" id="XP_021009711.1">
    <property type="nucleotide sequence ID" value="XM_021154052.1"/>
</dbReference>
<dbReference type="GeneID" id="110287422"/>
<evidence type="ECO:0000256" key="10">
    <source>
        <dbReference type="ARBA" id="ARBA00023170"/>
    </source>
</evidence>
<dbReference type="InterPro" id="IPR000276">
    <property type="entry name" value="GPCR_Rhodpsn"/>
</dbReference>
<evidence type="ECO:0000256" key="5">
    <source>
        <dbReference type="ARBA" id="ARBA00022692"/>
    </source>
</evidence>
<evidence type="ECO:0000256" key="9">
    <source>
        <dbReference type="ARBA" id="ARBA00023157"/>
    </source>
</evidence>
<dbReference type="Pfam" id="PF00001">
    <property type="entry name" value="7tm_1"/>
    <property type="match status" value="1"/>
</dbReference>
<feature type="transmembrane region" description="Helical" evidence="16">
    <location>
        <begin position="150"/>
        <end position="170"/>
    </location>
</feature>
<dbReference type="GO" id="GO:0009897">
    <property type="term" value="C:external side of plasma membrane"/>
    <property type="evidence" value="ECO:0007669"/>
    <property type="project" value="TreeGrafter"/>
</dbReference>
<evidence type="ECO:0000256" key="13">
    <source>
        <dbReference type="ARBA" id="ARBA00032126"/>
    </source>
</evidence>
<dbReference type="PROSITE" id="PS50262">
    <property type="entry name" value="G_PROTEIN_RECEP_F1_2"/>
    <property type="match status" value="1"/>
</dbReference>
<keyword evidence="8 16" id="KW-0472">Membrane</keyword>
<dbReference type="KEGG" id="mcal:110287422"/>
<evidence type="ECO:0000256" key="1">
    <source>
        <dbReference type="ARBA" id="ARBA00004651"/>
    </source>
</evidence>
<gene>
    <name evidence="19" type="primary">Agtr2</name>
</gene>
<dbReference type="InterPro" id="IPR017452">
    <property type="entry name" value="GPCR_Rhodpsn_7TM"/>
</dbReference>
<keyword evidence="6 16" id="KW-1133">Transmembrane helix</keyword>
<evidence type="ECO:0000256" key="4">
    <source>
        <dbReference type="ARBA" id="ARBA00022475"/>
    </source>
</evidence>
<feature type="transmembrane region" description="Helical" evidence="16">
    <location>
        <begin position="79"/>
        <end position="100"/>
    </location>
</feature>
<dbReference type="InterPro" id="IPR000248">
    <property type="entry name" value="ATII_rcpt"/>
</dbReference>
<dbReference type="InterPro" id="IPR000147">
    <property type="entry name" value="ATII_AT2_rcpt"/>
</dbReference>
<dbReference type="Proteomes" id="UP000515126">
    <property type="component" value="Chromosome X"/>
</dbReference>
<dbReference type="FunFam" id="1.20.1070.10:FF:000161">
    <property type="entry name" value="type-2 angiotensin II receptor"/>
    <property type="match status" value="1"/>
</dbReference>
<dbReference type="GO" id="GO:0090190">
    <property type="term" value="P:positive regulation of branching involved in ureteric bud morphogenesis"/>
    <property type="evidence" value="ECO:0007669"/>
    <property type="project" value="UniProtKB-ARBA"/>
</dbReference>
<keyword evidence="10 15" id="KW-0675">Receptor</keyword>
<keyword evidence="11" id="KW-0325">Glycoprotein</keyword>
<dbReference type="GO" id="GO:0004945">
    <property type="term" value="F:angiotensin type II receptor activity"/>
    <property type="evidence" value="ECO:0007669"/>
    <property type="project" value="InterPro"/>
</dbReference>
<dbReference type="GO" id="GO:0002016">
    <property type="term" value="P:regulation of blood volume by renin-angiotensin"/>
    <property type="evidence" value="ECO:0007669"/>
    <property type="project" value="UniProtKB-ARBA"/>
</dbReference>
<dbReference type="GO" id="GO:0016493">
    <property type="term" value="F:C-C chemokine receptor activity"/>
    <property type="evidence" value="ECO:0007669"/>
    <property type="project" value="TreeGrafter"/>
</dbReference>
<feature type="transmembrane region" description="Helical" evidence="16">
    <location>
        <begin position="284"/>
        <end position="308"/>
    </location>
</feature>
<dbReference type="InterPro" id="IPR050119">
    <property type="entry name" value="CCR1-9-like"/>
</dbReference>
<evidence type="ECO:0000256" key="16">
    <source>
        <dbReference type="SAM" id="Phobius"/>
    </source>
</evidence>
<evidence type="ECO:0000256" key="11">
    <source>
        <dbReference type="ARBA" id="ARBA00023180"/>
    </source>
</evidence>
<dbReference type="Gene3D" id="1.20.1070.10">
    <property type="entry name" value="Rhodopsin 7-helix transmembrane proteins"/>
    <property type="match status" value="1"/>
</dbReference>
<dbReference type="GO" id="GO:0042981">
    <property type="term" value="P:regulation of apoptotic process"/>
    <property type="evidence" value="ECO:0007669"/>
    <property type="project" value="InterPro"/>
</dbReference>
<dbReference type="GO" id="GO:0042311">
    <property type="term" value="P:vasodilation"/>
    <property type="evidence" value="ECO:0007669"/>
    <property type="project" value="UniProtKB-ARBA"/>
</dbReference>
<evidence type="ECO:0000256" key="2">
    <source>
        <dbReference type="ARBA" id="ARBA00011129"/>
    </source>
</evidence>
<accession>A0A6P5P0W6</accession>
<dbReference type="GO" id="GO:0007204">
    <property type="term" value="P:positive regulation of cytosolic calcium ion concentration"/>
    <property type="evidence" value="ECO:0007669"/>
    <property type="project" value="TreeGrafter"/>
</dbReference>
<evidence type="ECO:0000256" key="15">
    <source>
        <dbReference type="RuleBase" id="RU000688"/>
    </source>
</evidence>
<dbReference type="PRINTS" id="PR00237">
    <property type="entry name" value="GPCRRHODOPSN"/>
</dbReference>
<comment type="subcellular location">
    <subcellularLocation>
        <location evidence="1">Cell membrane</location>
        <topology evidence="1">Multi-pass membrane protein</topology>
    </subcellularLocation>
</comment>
<keyword evidence="4" id="KW-1003">Cell membrane</keyword>
<dbReference type="GO" id="GO:0006955">
    <property type="term" value="P:immune response"/>
    <property type="evidence" value="ECO:0007669"/>
    <property type="project" value="TreeGrafter"/>
</dbReference>
<dbReference type="PANTHER" id="PTHR10489:SF952">
    <property type="entry name" value="TYPE-2 ANGIOTENSIN II RECEPTOR"/>
    <property type="match status" value="1"/>
</dbReference>
<evidence type="ECO:0000259" key="17">
    <source>
        <dbReference type="PROSITE" id="PS50262"/>
    </source>
</evidence>
<organism evidence="18 19">
    <name type="scientific">Mus caroli</name>
    <name type="common">Ryukyu mouse</name>
    <name type="synonym">Ricefield mouse</name>
    <dbReference type="NCBI Taxonomy" id="10089"/>
    <lineage>
        <taxon>Eukaryota</taxon>
        <taxon>Metazoa</taxon>
        <taxon>Chordata</taxon>
        <taxon>Craniata</taxon>
        <taxon>Vertebrata</taxon>
        <taxon>Euteleostomi</taxon>
        <taxon>Mammalia</taxon>
        <taxon>Eutheria</taxon>
        <taxon>Euarchontoglires</taxon>
        <taxon>Glires</taxon>
        <taxon>Rodentia</taxon>
        <taxon>Myomorpha</taxon>
        <taxon>Muroidea</taxon>
        <taxon>Muridae</taxon>
        <taxon>Murinae</taxon>
        <taxon>Mus</taxon>
        <taxon>Mus</taxon>
    </lineage>
</organism>
<dbReference type="PANTHER" id="PTHR10489">
    <property type="entry name" value="CELL ADHESION MOLECULE"/>
    <property type="match status" value="1"/>
</dbReference>
<comment type="subunit">
    <text evidence="2">Interacts with MTUS1.</text>
</comment>
<dbReference type="GO" id="GO:0019957">
    <property type="term" value="F:C-C chemokine binding"/>
    <property type="evidence" value="ECO:0007669"/>
    <property type="project" value="TreeGrafter"/>
</dbReference>
<keyword evidence="9" id="KW-1015">Disulfide bond</keyword>
<proteinExistence type="inferred from homology"/>
<evidence type="ECO:0000256" key="7">
    <source>
        <dbReference type="ARBA" id="ARBA00023040"/>
    </source>
</evidence>
<keyword evidence="12 15" id="KW-0807">Transducer</keyword>
<dbReference type="CDD" id="cd15191">
    <property type="entry name" value="7tmA_AT2R"/>
    <property type="match status" value="1"/>
</dbReference>
<comment type="similarity">
    <text evidence="15">Belongs to the G-protein coupled receptor 1 family.</text>
</comment>
<dbReference type="GO" id="GO:0019722">
    <property type="term" value="P:calcium-mediated signaling"/>
    <property type="evidence" value="ECO:0007669"/>
    <property type="project" value="TreeGrafter"/>
</dbReference>
<dbReference type="SUPFAM" id="SSF81321">
    <property type="entry name" value="Family A G protein-coupled receptor-like"/>
    <property type="match status" value="1"/>
</dbReference>
<dbReference type="GO" id="GO:0003071">
    <property type="term" value="P:renal system process involved in regulation of systemic arterial blood pressure"/>
    <property type="evidence" value="ECO:0007669"/>
    <property type="project" value="UniProtKB-ARBA"/>
</dbReference>
<dbReference type="GO" id="GO:0030593">
    <property type="term" value="P:neutrophil chemotaxis"/>
    <property type="evidence" value="ECO:0007669"/>
    <property type="project" value="TreeGrafter"/>
</dbReference>
<dbReference type="GO" id="GO:0060993">
    <property type="term" value="P:kidney morphogenesis"/>
    <property type="evidence" value="ECO:0007669"/>
    <property type="project" value="UniProtKB-ARBA"/>
</dbReference>
<feature type="transmembrane region" description="Helical" evidence="16">
    <location>
        <begin position="247"/>
        <end position="264"/>
    </location>
</feature>
<protein>
    <recommendedName>
        <fullName evidence="3">Type-2 angiotensin II receptor</fullName>
    </recommendedName>
    <alternativeName>
        <fullName evidence="13">Angiotensin II type-2 receptor</fullName>
    </alternativeName>
</protein>
<comment type="function">
    <text evidence="14">Receptor for angiotensin II, a vasoconstricting peptide. Signals primarily via a non-canonical G-protein- and beta-arrestin independent pathways. Cooperates with MTUS1 to inhibit ERK2 activation and cell proliferation.</text>
</comment>
<feature type="transmembrane region" description="Helical" evidence="16">
    <location>
        <begin position="328"/>
        <end position="351"/>
    </location>
</feature>
<evidence type="ECO:0000256" key="8">
    <source>
        <dbReference type="ARBA" id="ARBA00023136"/>
    </source>
</evidence>
<dbReference type="CTD" id="186"/>
<dbReference type="PRINTS" id="PR00636">
    <property type="entry name" value="ANGIOTENSN2R"/>
</dbReference>
<evidence type="ECO:0000313" key="19">
    <source>
        <dbReference type="RefSeq" id="XP_021009711.1"/>
    </source>
</evidence>
<name>A0A6P5P0W6_MUSCR</name>
<dbReference type="AlphaFoldDB" id="A0A6P5P0W6"/>
<keyword evidence="18" id="KW-1185">Reference proteome</keyword>
<evidence type="ECO:0000256" key="6">
    <source>
        <dbReference type="ARBA" id="ARBA00022989"/>
    </source>
</evidence>
<evidence type="ECO:0000256" key="14">
    <source>
        <dbReference type="ARBA" id="ARBA00045573"/>
    </source>
</evidence>
<feature type="transmembrane region" description="Helical" evidence="16">
    <location>
        <begin position="190"/>
        <end position="211"/>
    </location>
</feature>
<evidence type="ECO:0000256" key="12">
    <source>
        <dbReference type="ARBA" id="ARBA00023224"/>
    </source>
</evidence>
<dbReference type="PRINTS" id="PR00241">
    <property type="entry name" value="ANGIOTENSINR"/>
</dbReference>
<sequence>MRELSKLIYDNCFKHWQLKRCKNLELLQFNMKDNFSFAATSRNITGSRPFDNLNATGTNDSAFNCSHKPSDKHLEAIPVLYYMIFVIGFAVNIVVVSLFCCQKGPKKVSSIYIFNLALADLLLLATLPLWATYYSYRYDWLFGPVMCKVFGSFLTLNMFASIFFITCMSVDRYQSVIYPFLSQRRNPWQASYVVPLVWCMACLSSLPTFYFRDVRTIEYLGVNACIMAFPPEKYAQWSAGIALMKNILGFIIPLIFIATCYFGIRKHLLKTNSYGKNRITRDQVLKMAAAVVLAFIICWLPFHVLTFLDALTWMGIINSCEVIAVIDLALPFAILLGFTNSCVNPFLYCFVGNRFQQKLRSVFRVPITWLQGKRETMSCRKGSSLREMDTFVS</sequence>
<feature type="transmembrane region" description="Helical" evidence="16">
    <location>
        <begin position="112"/>
        <end position="130"/>
    </location>
</feature>
<reference evidence="19" key="1">
    <citation type="submission" date="2025-08" db="UniProtKB">
        <authorList>
            <consortium name="RefSeq"/>
        </authorList>
    </citation>
    <scope>IDENTIFICATION</scope>
</reference>
<dbReference type="PROSITE" id="PS00237">
    <property type="entry name" value="G_PROTEIN_RECEP_F1_1"/>
    <property type="match status" value="1"/>
</dbReference>